<dbReference type="OrthoDB" id="6472551at2759"/>
<reference evidence="1" key="1">
    <citation type="submission" date="2020-08" db="EMBL/GenBank/DDBJ databases">
        <title>Multicomponent nature underlies the extraordinary mechanical properties of spider dragline silk.</title>
        <authorList>
            <person name="Kono N."/>
            <person name="Nakamura H."/>
            <person name="Mori M."/>
            <person name="Yoshida Y."/>
            <person name="Ohtoshi R."/>
            <person name="Malay A.D."/>
            <person name="Moran D.A.P."/>
            <person name="Tomita M."/>
            <person name="Numata K."/>
            <person name="Arakawa K."/>
        </authorList>
    </citation>
    <scope>NUCLEOTIDE SEQUENCE</scope>
</reference>
<organism evidence="1 2">
    <name type="scientific">Nephila pilipes</name>
    <name type="common">Giant wood spider</name>
    <name type="synonym">Nephila maculata</name>
    <dbReference type="NCBI Taxonomy" id="299642"/>
    <lineage>
        <taxon>Eukaryota</taxon>
        <taxon>Metazoa</taxon>
        <taxon>Ecdysozoa</taxon>
        <taxon>Arthropoda</taxon>
        <taxon>Chelicerata</taxon>
        <taxon>Arachnida</taxon>
        <taxon>Araneae</taxon>
        <taxon>Araneomorphae</taxon>
        <taxon>Entelegynae</taxon>
        <taxon>Araneoidea</taxon>
        <taxon>Nephilidae</taxon>
        <taxon>Nephila</taxon>
    </lineage>
</organism>
<evidence type="ECO:0000313" key="1">
    <source>
        <dbReference type="EMBL" id="GFT60154.1"/>
    </source>
</evidence>
<evidence type="ECO:0000313" key="2">
    <source>
        <dbReference type="Proteomes" id="UP000887013"/>
    </source>
</evidence>
<sequence length="89" mass="10497">MVETRAFVSNSFTSFSKKSSQPRSHYILKWKLRKAIEEFEILPSISGYPFIQYPKFPEDNIEELKTNEASYERQLSWALKETTEMVANK</sequence>
<dbReference type="AlphaFoldDB" id="A0A8X6TYC4"/>
<keyword evidence="2" id="KW-1185">Reference proteome</keyword>
<proteinExistence type="predicted"/>
<gene>
    <name evidence="1" type="ORF">NPIL_84831</name>
</gene>
<protein>
    <submittedName>
        <fullName evidence="1">Uncharacterized protein</fullName>
    </submittedName>
</protein>
<dbReference type="Proteomes" id="UP000887013">
    <property type="component" value="Unassembled WGS sequence"/>
</dbReference>
<dbReference type="EMBL" id="BMAW01018800">
    <property type="protein sequence ID" value="GFT60154.1"/>
    <property type="molecule type" value="Genomic_DNA"/>
</dbReference>
<accession>A0A8X6TYC4</accession>
<name>A0A8X6TYC4_NEPPI</name>
<comment type="caution">
    <text evidence="1">The sequence shown here is derived from an EMBL/GenBank/DDBJ whole genome shotgun (WGS) entry which is preliminary data.</text>
</comment>